<proteinExistence type="predicted"/>
<keyword evidence="3" id="KW-1185">Reference proteome</keyword>
<gene>
    <name evidence="2" type="ORF">PAECIP111893_01826</name>
</gene>
<organism evidence="2 3">
    <name type="scientific">Paenibacillus plantiphilus</name>
    <dbReference type="NCBI Taxonomy" id="2905650"/>
    <lineage>
        <taxon>Bacteria</taxon>
        <taxon>Bacillati</taxon>
        <taxon>Bacillota</taxon>
        <taxon>Bacilli</taxon>
        <taxon>Bacillales</taxon>
        <taxon>Paenibacillaceae</taxon>
        <taxon>Paenibacillus</taxon>
    </lineage>
</organism>
<accession>A0ABM9C2W7</accession>
<feature type="transmembrane region" description="Helical" evidence="1">
    <location>
        <begin position="12"/>
        <end position="34"/>
    </location>
</feature>
<name>A0ABM9C2W7_9BACL</name>
<keyword evidence="1" id="KW-1133">Transmembrane helix</keyword>
<keyword evidence="1" id="KW-0812">Transmembrane</keyword>
<sequence length="134" mass="14677">MAQHILRNERGTTLIQVLGAVIILTMIILSFVGISQYTTASNRDTDKRDKALFIAEEIVNNLRAGVTTYDLSGTETETTTSGFKYRIKTETLSTGVTDIEPFKATPITTRNQLTLTFVTGGTPELYAVTVIWGG</sequence>
<keyword evidence="1" id="KW-0472">Membrane</keyword>
<dbReference type="EMBL" id="CAKMMF010000008">
    <property type="protein sequence ID" value="CAH1202541.1"/>
    <property type="molecule type" value="Genomic_DNA"/>
</dbReference>
<reference evidence="2" key="1">
    <citation type="submission" date="2022-01" db="EMBL/GenBank/DDBJ databases">
        <authorList>
            <person name="Criscuolo A."/>
        </authorList>
    </citation>
    <scope>NUCLEOTIDE SEQUENCE</scope>
    <source>
        <strain evidence="2">CIP111893</strain>
    </source>
</reference>
<dbReference type="Proteomes" id="UP000838686">
    <property type="component" value="Unassembled WGS sequence"/>
</dbReference>
<evidence type="ECO:0000256" key="1">
    <source>
        <dbReference type="SAM" id="Phobius"/>
    </source>
</evidence>
<evidence type="ECO:0000313" key="2">
    <source>
        <dbReference type="EMBL" id="CAH1202541.1"/>
    </source>
</evidence>
<protein>
    <submittedName>
        <fullName evidence="2">Uncharacterized protein</fullName>
    </submittedName>
</protein>
<comment type="caution">
    <text evidence="2">The sequence shown here is derived from an EMBL/GenBank/DDBJ whole genome shotgun (WGS) entry which is preliminary data.</text>
</comment>
<evidence type="ECO:0000313" key="3">
    <source>
        <dbReference type="Proteomes" id="UP000838686"/>
    </source>
</evidence>